<accession>A0AAX1MYH8</accession>
<organism evidence="3 4">
    <name type="scientific">Flammeovirga yaeyamensis</name>
    <dbReference type="NCBI Taxonomy" id="367791"/>
    <lineage>
        <taxon>Bacteria</taxon>
        <taxon>Pseudomonadati</taxon>
        <taxon>Bacteroidota</taxon>
        <taxon>Cytophagia</taxon>
        <taxon>Cytophagales</taxon>
        <taxon>Flammeovirgaceae</taxon>
        <taxon>Flammeovirga</taxon>
    </lineage>
</organism>
<evidence type="ECO:0000256" key="1">
    <source>
        <dbReference type="RuleBase" id="RU000411"/>
    </source>
</evidence>
<dbReference type="Gene3D" id="3.30.497.10">
    <property type="entry name" value="Antithrombin, subunit I, domain 2"/>
    <property type="match status" value="1"/>
</dbReference>
<dbReference type="PANTHER" id="PTHR11461:SF211">
    <property type="entry name" value="GH10112P-RELATED"/>
    <property type="match status" value="1"/>
</dbReference>
<gene>
    <name evidence="3" type="ORF">KMW28_12070</name>
</gene>
<sequence>MLKYFQLTLIISLSTFFNGFSQNEFDLFREVYSPQKNTLISNFSINSALGMLDLCVDEGAQTEINQQLGVKKAEEYVKFNSMLRNKITFNSTFYSVHNALWLDKSYTVKSNTKKELQTYFDLYIKSMSFSNANLVKNNINNYVNEKTEGKIKEIVSSIEKDDRMLLINTILMKTPWKKQFQEKDTKKGDFNLPSGEIKELDYLFDLNRKIKCYSTDSLKVASLEFDDNKTELLLIMPTKESIDSFMSSDISKKKVKEYQKLMTEEEVYFKMPKVKMSFSNDLIPALKKCGIERVFLPGQSDFSALIKNETDYLFVSKVMHKTVLEFNEWGTEAAAVTSVAVSRSAIQPEKQEYYFNRPFIFIIREKATDAYLFMGTFLGK</sequence>
<dbReference type="InterPro" id="IPR036186">
    <property type="entry name" value="Serpin_sf"/>
</dbReference>
<dbReference type="Gene3D" id="2.30.39.10">
    <property type="entry name" value="Alpha-1-antitrypsin, domain 1"/>
    <property type="match status" value="1"/>
</dbReference>
<dbReference type="EMBL" id="CP076132">
    <property type="protein sequence ID" value="QWG00389.1"/>
    <property type="molecule type" value="Genomic_DNA"/>
</dbReference>
<protein>
    <recommendedName>
        <fullName evidence="2">Serpin domain-containing protein</fullName>
    </recommendedName>
</protein>
<dbReference type="AlphaFoldDB" id="A0AAX1MYH8"/>
<dbReference type="SMART" id="SM00093">
    <property type="entry name" value="SERPIN"/>
    <property type="match status" value="1"/>
</dbReference>
<reference evidence="3 4" key="1">
    <citation type="submission" date="2021-05" db="EMBL/GenBank/DDBJ databases">
        <title>Comparative genomic studies on the polysaccharide-degrading batcterial strains of the Flammeovirga genus.</title>
        <authorList>
            <person name="Zewei F."/>
            <person name="Zheng Z."/>
            <person name="Yu L."/>
            <person name="Ruyue G."/>
            <person name="Yanhong M."/>
            <person name="Yuanyuan C."/>
            <person name="Jingyan G."/>
            <person name="Wenjun H."/>
        </authorList>
    </citation>
    <scope>NUCLEOTIDE SEQUENCE [LARGE SCALE GENOMIC DNA]</scope>
    <source>
        <strain evidence="3 4">NBRC:100898</strain>
    </source>
</reference>
<dbReference type="PANTHER" id="PTHR11461">
    <property type="entry name" value="SERINE PROTEASE INHIBITOR, SERPIN"/>
    <property type="match status" value="1"/>
</dbReference>
<comment type="similarity">
    <text evidence="1">Belongs to the serpin family.</text>
</comment>
<dbReference type="InterPro" id="IPR023795">
    <property type="entry name" value="Serpin_CS"/>
</dbReference>
<dbReference type="GO" id="GO:0004867">
    <property type="term" value="F:serine-type endopeptidase inhibitor activity"/>
    <property type="evidence" value="ECO:0007669"/>
    <property type="project" value="InterPro"/>
</dbReference>
<evidence type="ECO:0000259" key="2">
    <source>
        <dbReference type="SMART" id="SM00093"/>
    </source>
</evidence>
<evidence type="ECO:0000313" key="3">
    <source>
        <dbReference type="EMBL" id="QWG00389.1"/>
    </source>
</evidence>
<evidence type="ECO:0000313" key="4">
    <source>
        <dbReference type="Proteomes" id="UP000678679"/>
    </source>
</evidence>
<dbReference type="InterPro" id="IPR042185">
    <property type="entry name" value="Serpin_sf_2"/>
</dbReference>
<dbReference type="InterPro" id="IPR023796">
    <property type="entry name" value="Serpin_dom"/>
</dbReference>
<dbReference type="SUPFAM" id="SSF56574">
    <property type="entry name" value="Serpins"/>
    <property type="match status" value="1"/>
</dbReference>
<proteinExistence type="inferred from homology"/>
<dbReference type="PROSITE" id="PS00284">
    <property type="entry name" value="SERPIN"/>
    <property type="match status" value="1"/>
</dbReference>
<name>A0AAX1MYH8_9BACT</name>
<keyword evidence="4" id="KW-1185">Reference proteome</keyword>
<dbReference type="Pfam" id="PF00079">
    <property type="entry name" value="Serpin"/>
    <property type="match status" value="1"/>
</dbReference>
<dbReference type="InterPro" id="IPR042178">
    <property type="entry name" value="Serpin_sf_1"/>
</dbReference>
<dbReference type="Proteomes" id="UP000678679">
    <property type="component" value="Chromosome 1"/>
</dbReference>
<dbReference type="GO" id="GO:0005615">
    <property type="term" value="C:extracellular space"/>
    <property type="evidence" value="ECO:0007669"/>
    <property type="project" value="InterPro"/>
</dbReference>
<dbReference type="KEGG" id="fya:KMW28_12070"/>
<feature type="domain" description="Serpin" evidence="2">
    <location>
        <begin position="25"/>
        <end position="380"/>
    </location>
</feature>
<dbReference type="InterPro" id="IPR000215">
    <property type="entry name" value="Serpin_fam"/>
</dbReference>
<dbReference type="RefSeq" id="WP_169663202.1">
    <property type="nucleotide sequence ID" value="NZ_CP076132.1"/>
</dbReference>